<organism evidence="1 2">
    <name type="scientific">Caldivirga maquilingensis (strain ATCC 700844 / DSM 13496 / JCM 10307 / IC-167)</name>
    <dbReference type="NCBI Taxonomy" id="397948"/>
    <lineage>
        <taxon>Archaea</taxon>
        <taxon>Thermoproteota</taxon>
        <taxon>Thermoprotei</taxon>
        <taxon>Thermoproteales</taxon>
        <taxon>Thermoproteaceae</taxon>
        <taxon>Caldivirga</taxon>
    </lineage>
</organism>
<keyword evidence="2" id="KW-1185">Reference proteome</keyword>
<dbReference type="InterPro" id="IPR038763">
    <property type="entry name" value="DHH_sf"/>
</dbReference>
<evidence type="ECO:0000313" key="1">
    <source>
        <dbReference type="EMBL" id="ABW02419.1"/>
    </source>
</evidence>
<gene>
    <name evidence="1" type="ordered locus">Cmaq_1596</name>
</gene>
<reference evidence="1 2" key="1">
    <citation type="submission" date="2007-10" db="EMBL/GenBank/DDBJ databases">
        <title>Complete sequence of Caldivirga maquilingensis IC-167.</title>
        <authorList>
            <consortium name="US DOE Joint Genome Institute"/>
            <person name="Copeland A."/>
            <person name="Lucas S."/>
            <person name="Lapidus A."/>
            <person name="Barry K."/>
            <person name="Glavina del Rio T."/>
            <person name="Dalin E."/>
            <person name="Tice H."/>
            <person name="Pitluck S."/>
            <person name="Saunders E."/>
            <person name="Brettin T."/>
            <person name="Bruce D."/>
            <person name="Detter J.C."/>
            <person name="Han C."/>
            <person name="Schmutz J."/>
            <person name="Larimer F."/>
            <person name="Land M."/>
            <person name="Hauser L."/>
            <person name="Kyrpides N."/>
            <person name="Ivanova N."/>
            <person name="Biddle J.F."/>
            <person name="Zhang Z."/>
            <person name="Fitz-Gibbon S.T."/>
            <person name="Lowe T.M."/>
            <person name="Saltikov C."/>
            <person name="House C.H."/>
            <person name="Richardson P."/>
        </authorList>
    </citation>
    <scope>NUCLEOTIDE SEQUENCE [LARGE SCALE GENOMIC DNA]</scope>
    <source>
        <strain evidence="2">ATCC 700844 / DSM 13496 / JCM 10307 / IC-167</strain>
    </source>
</reference>
<accession>A8M9U8</accession>
<dbReference type="AlphaFoldDB" id="A8M9U8"/>
<name>A8M9U8_CALMQ</name>
<evidence type="ECO:0000313" key="2">
    <source>
        <dbReference type="Proteomes" id="UP000001137"/>
    </source>
</evidence>
<dbReference type="PANTHER" id="PTHR47618">
    <property type="entry name" value="BIFUNCTIONAL OLIGORIBONUCLEASE AND PAP PHOSPHATASE NRNA"/>
    <property type="match status" value="1"/>
</dbReference>
<dbReference type="KEGG" id="cma:Cmaq_1596"/>
<protein>
    <recommendedName>
        <fullName evidence="3">Phosphoesterase DHHA1</fullName>
    </recommendedName>
</protein>
<dbReference type="Proteomes" id="UP000001137">
    <property type="component" value="Chromosome"/>
</dbReference>
<dbReference type="SUPFAM" id="SSF64182">
    <property type="entry name" value="DHH phosphoesterases"/>
    <property type="match status" value="1"/>
</dbReference>
<dbReference type="EMBL" id="CP000852">
    <property type="protein sequence ID" value="ABW02419.1"/>
    <property type="molecule type" value="Genomic_DNA"/>
</dbReference>
<dbReference type="eggNOG" id="arCOG00431">
    <property type="taxonomic scope" value="Archaea"/>
</dbReference>
<dbReference type="RefSeq" id="WP_012186638.1">
    <property type="nucleotide sequence ID" value="NC_009954.1"/>
</dbReference>
<dbReference type="Gene3D" id="3.10.310.30">
    <property type="match status" value="1"/>
</dbReference>
<dbReference type="HOGENOM" id="CLU_846278_0_0_2"/>
<dbReference type="InterPro" id="IPR051319">
    <property type="entry name" value="Oligoribo/pAp-PDE_c-di-AMP_PDE"/>
</dbReference>
<dbReference type="PANTHER" id="PTHR47618:SF1">
    <property type="entry name" value="BIFUNCTIONAL OLIGORIBONUCLEASE AND PAP PHOSPHATASE NRNA"/>
    <property type="match status" value="1"/>
</dbReference>
<proteinExistence type="predicted"/>
<dbReference type="STRING" id="397948.Cmaq_1596"/>
<sequence length="320" mass="35624">MDLEDLRALMSMIKAKLMNRPIALCDIGDADGLTSAALFLMKYPNGLVVFAPPSKVQRGWLYRLIEWDFVADLPCPGKAVIRADHHRTNKPCAKFEYYDPEAPCSAYMAAKGLNLNDLKAQDLVKVAIETDTANIVSREAEEIDMAARFSSYSEKIRLAKALAQGGLMALNEPWVKTIVERGYRAKELMLKIADQLPIDNVVNVYFSERVGSLSYRQLTIELQKRGAGMVNILVKLGSRTFRYYCGADKSRFDCTRIASALGGGGHPYAAGAQYKAPLLKPRQGLELFIKVLKDKLNMDKLSLVEVLNDTNGVSIRRLQV</sequence>
<dbReference type="GeneID" id="5709949"/>
<evidence type="ECO:0008006" key="3">
    <source>
        <dbReference type="Google" id="ProtNLM"/>
    </source>
</evidence>